<proteinExistence type="inferred from homology"/>
<gene>
    <name evidence="5" type="ORF">C6Q15_09215</name>
</gene>
<feature type="domain" description="Fimbrial-type adhesion" evidence="4">
    <location>
        <begin position="201"/>
        <end position="345"/>
    </location>
</feature>
<protein>
    <submittedName>
        <fullName evidence="5">Fimbrial protein</fullName>
    </submittedName>
</protein>
<dbReference type="SUPFAM" id="SSF49401">
    <property type="entry name" value="Bacterial adhesins"/>
    <property type="match status" value="1"/>
</dbReference>
<accession>A0A2S9LR71</accession>
<sequence>MIRSVQRRHVVRWLWAMLIAVAAAAPAHAQYCTYSPDSRSHRFGFPQWIGVPAGAPDGTVLASTTLSYGYSCPPTVSASGWSFIYRTFFHSSAKVPGDLHYASGYMGIGVRVTNLNTGQQMKNGVDQGFVQWMPPRTGSGPINGTLDFKFDLVKINDLIYSAGHILAGGFSLTLAEFKIVNTATQVATSTGITWLNGPITITSIPQSCRATFPDTPVQLDSVQTSRLPTPGSTAGDRPFNVGLSCSPGTNVHVTLTDLSNPGNTSDQLTLAPGSTASGVRLRLLRPGGVPVSFGPDSSSAGNLNQWYLGPSGSTTGISLTAQYISTGQVKAGSVKGLASFTLSYQ</sequence>
<dbReference type="InterPro" id="IPR036937">
    <property type="entry name" value="Adhesion_dom_fimbrial_sf"/>
</dbReference>
<dbReference type="EMBL" id="PVGH01000040">
    <property type="protein sequence ID" value="PRF63089.1"/>
    <property type="molecule type" value="Genomic_DNA"/>
</dbReference>
<dbReference type="InterPro" id="IPR050263">
    <property type="entry name" value="Bact_Fimbrial_Adh_Pro"/>
</dbReference>
<evidence type="ECO:0000313" key="5">
    <source>
        <dbReference type="EMBL" id="PRF63089.1"/>
    </source>
</evidence>
<dbReference type="GO" id="GO:0009289">
    <property type="term" value="C:pilus"/>
    <property type="evidence" value="ECO:0007669"/>
    <property type="project" value="UniProtKB-SubCell"/>
</dbReference>
<dbReference type="Proteomes" id="UP000238982">
    <property type="component" value="Unassembled WGS sequence"/>
</dbReference>
<dbReference type="PANTHER" id="PTHR33420">
    <property type="entry name" value="FIMBRIAL SUBUNIT ELFA-RELATED"/>
    <property type="match status" value="1"/>
</dbReference>
<dbReference type="Pfam" id="PF00419">
    <property type="entry name" value="Fimbrial"/>
    <property type="match status" value="1"/>
</dbReference>
<dbReference type="InterPro" id="IPR008966">
    <property type="entry name" value="Adhesion_dom_sf"/>
</dbReference>
<evidence type="ECO:0000256" key="1">
    <source>
        <dbReference type="ARBA" id="ARBA00004561"/>
    </source>
</evidence>
<comment type="similarity">
    <text evidence="2">Belongs to the fimbrial protein family.</text>
</comment>
<dbReference type="AlphaFoldDB" id="A0A2S9LR71"/>
<evidence type="ECO:0000259" key="4">
    <source>
        <dbReference type="Pfam" id="PF00419"/>
    </source>
</evidence>
<dbReference type="PANTHER" id="PTHR33420:SF14">
    <property type="entry name" value="TYPE 1 FIMBRIN D-MANNOSE SPECIFIC ADHESIN"/>
    <property type="match status" value="1"/>
</dbReference>
<keyword evidence="3" id="KW-0281">Fimbrium</keyword>
<evidence type="ECO:0000313" key="6">
    <source>
        <dbReference type="Proteomes" id="UP000238982"/>
    </source>
</evidence>
<name>A0A2S9LR71_9BURK</name>
<comment type="caution">
    <text evidence="5">The sequence shown here is derived from an EMBL/GenBank/DDBJ whole genome shotgun (WGS) entry which is preliminary data.</text>
</comment>
<evidence type="ECO:0000256" key="2">
    <source>
        <dbReference type="ARBA" id="ARBA00006671"/>
    </source>
</evidence>
<comment type="subcellular location">
    <subcellularLocation>
        <location evidence="1">Fimbrium</location>
    </subcellularLocation>
</comment>
<organism evidence="5 6">
    <name type="scientific">Burkholderia multivorans</name>
    <dbReference type="NCBI Taxonomy" id="87883"/>
    <lineage>
        <taxon>Bacteria</taxon>
        <taxon>Pseudomonadati</taxon>
        <taxon>Pseudomonadota</taxon>
        <taxon>Betaproteobacteria</taxon>
        <taxon>Burkholderiales</taxon>
        <taxon>Burkholderiaceae</taxon>
        <taxon>Burkholderia</taxon>
        <taxon>Burkholderia cepacia complex</taxon>
    </lineage>
</organism>
<dbReference type="InterPro" id="IPR000259">
    <property type="entry name" value="Adhesion_dom_fimbrial"/>
</dbReference>
<dbReference type="Gene3D" id="2.60.40.1090">
    <property type="entry name" value="Fimbrial-type adhesion domain"/>
    <property type="match status" value="1"/>
</dbReference>
<dbReference type="RefSeq" id="WP_105757434.1">
    <property type="nucleotide sequence ID" value="NZ_CADFDG010000002.1"/>
</dbReference>
<evidence type="ECO:0000256" key="3">
    <source>
        <dbReference type="ARBA" id="ARBA00023263"/>
    </source>
</evidence>
<dbReference type="GO" id="GO:0043709">
    <property type="term" value="P:cell adhesion involved in single-species biofilm formation"/>
    <property type="evidence" value="ECO:0007669"/>
    <property type="project" value="TreeGrafter"/>
</dbReference>
<reference evidence="5 6" key="1">
    <citation type="submission" date="2018-03" db="EMBL/GenBank/DDBJ databases">
        <authorList>
            <person name="Keele B.F."/>
        </authorList>
    </citation>
    <scope>NUCLEOTIDE SEQUENCE [LARGE SCALE GENOMIC DNA]</scope>
    <source>
        <strain evidence="5 6">AU19729</strain>
    </source>
</reference>